<dbReference type="Pfam" id="PF10604">
    <property type="entry name" value="Polyketide_cyc2"/>
    <property type="match status" value="1"/>
</dbReference>
<dbReference type="OrthoDB" id="5182747at2"/>
<dbReference type="InterPro" id="IPR023393">
    <property type="entry name" value="START-like_dom_sf"/>
</dbReference>
<dbReference type="AlphaFoldDB" id="A0A124E8C1"/>
<reference evidence="1 2" key="1">
    <citation type="journal article" date="2016" name="Genome Announc.">
        <title>Draft Genome Sequences of Five Rapidly Growing Mycobacterium Species, M. thermoresistibile, M. fortuitum subsp. acetamidolyticum, M. canariasense, M. brisbanense, and M. novocastrense.</title>
        <authorList>
            <person name="Katahira K."/>
            <person name="Ogura Y."/>
            <person name="Gotoh Y."/>
            <person name="Hayashi T."/>
        </authorList>
    </citation>
    <scope>NUCLEOTIDE SEQUENCE [LARGE SCALE GENOMIC DNA]</scope>
    <source>
        <strain evidence="1 2">JCM6362</strain>
    </source>
</reference>
<dbReference type="RefSeq" id="WP_003926092.1">
    <property type="nucleotide sequence ID" value="NZ_BCTB01000016.1"/>
</dbReference>
<name>A0A124E8C1_MYCTH</name>
<evidence type="ECO:0008006" key="3">
    <source>
        <dbReference type="Google" id="ProtNLM"/>
    </source>
</evidence>
<reference evidence="2" key="2">
    <citation type="submission" date="2016-02" db="EMBL/GenBank/DDBJ databases">
        <title>Draft genome sequence of five rapidly growing Mycobacterium species.</title>
        <authorList>
            <person name="Katahira K."/>
            <person name="Gotou Y."/>
            <person name="Iida K."/>
            <person name="Ogura Y."/>
            <person name="Hayashi T."/>
        </authorList>
    </citation>
    <scope>NUCLEOTIDE SEQUENCE [LARGE SCALE GENOMIC DNA]</scope>
    <source>
        <strain evidence="2">JCM6362</strain>
    </source>
</reference>
<proteinExistence type="predicted"/>
<gene>
    <name evidence="1" type="ORF">RMCT_2205</name>
</gene>
<dbReference type="Gene3D" id="3.30.530.20">
    <property type="match status" value="1"/>
</dbReference>
<dbReference type="STRING" id="1797.RMCT_2205"/>
<dbReference type="InterPro" id="IPR019587">
    <property type="entry name" value="Polyketide_cyclase/dehydratase"/>
</dbReference>
<dbReference type="OMA" id="AEPQAIW"/>
<dbReference type="EMBL" id="BCTB01000016">
    <property type="protein sequence ID" value="GAT15235.1"/>
    <property type="molecule type" value="Genomic_DNA"/>
</dbReference>
<comment type="caution">
    <text evidence="1">The sequence shown here is derived from an EMBL/GenBank/DDBJ whole genome shotgun (WGS) entry which is preliminary data.</text>
</comment>
<dbReference type="SUPFAM" id="SSF55961">
    <property type="entry name" value="Bet v1-like"/>
    <property type="match status" value="1"/>
</dbReference>
<evidence type="ECO:0000313" key="1">
    <source>
        <dbReference type="EMBL" id="GAT15235.1"/>
    </source>
</evidence>
<accession>A0A124E8C1</accession>
<dbReference type="Proteomes" id="UP000069654">
    <property type="component" value="Unassembled WGS sequence"/>
</dbReference>
<organism evidence="1 2">
    <name type="scientific">Mycolicibacterium thermoresistibile</name>
    <name type="common">Mycobacterium thermoresistibile</name>
    <dbReference type="NCBI Taxonomy" id="1797"/>
    <lineage>
        <taxon>Bacteria</taxon>
        <taxon>Bacillati</taxon>
        <taxon>Actinomycetota</taxon>
        <taxon>Actinomycetes</taxon>
        <taxon>Mycobacteriales</taxon>
        <taxon>Mycobacteriaceae</taxon>
        <taxon>Mycolicibacterium</taxon>
    </lineage>
</organism>
<evidence type="ECO:0000313" key="2">
    <source>
        <dbReference type="Proteomes" id="UP000069654"/>
    </source>
</evidence>
<protein>
    <recommendedName>
        <fullName evidence="3">Cyclase/dehydrase</fullName>
    </recommendedName>
</protein>
<sequence>MAVFSRARTIPAGTERIWELLGDVGALSSWARLVDHSCVLTTGPHGDLIGTTRRVQIGRTTLVERITEFDPPRALSYQICGLPPQLGNVVNRWVLSPTAGGTVVTLTTTVESGPGVLRRAAAALAARMPARRSAVLLDDLADRITEECHV</sequence>